<proteinExistence type="predicted"/>
<evidence type="ECO:0000313" key="2">
    <source>
        <dbReference type="Proteomes" id="UP001164929"/>
    </source>
</evidence>
<dbReference type="EMBL" id="JAQIZT010000014">
    <property type="protein sequence ID" value="KAJ6973206.1"/>
    <property type="molecule type" value="Genomic_DNA"/>
</dbReference>
<protein>
    <submittedName>
        <fullName evidence="1">Uncharacterized protein</fullName>
    </submittedName>
</protein>
<sequence>MEKPLNQVPGINPSSCFYNLTASP</sequence>
<gene>
    <name evidence="1" type="ORF">NC653_033517</name>
</gene>
<comment type="caution">
    <text evidence="1">The sequence shown here is derived from an EMBL/GenBank/DDBJ whole genome shotgun (WGS) entry which is preliminary data.</text>
</comment>
<reference evidence="1" key="1">
    <citation type="journal article" date="2023" name="Mol. Ecol. Resour.">
        <title>Chromosome-level genome assembly of a triploid poplar Populus alba 'Berolinensis'.</title>
        <authorList>
            <person name="Chen S."/>
            <person name="Yu Y."/>
            <person name="Wang X."/>
            <person name="Wang S."/>
            <person name="Zhang T."/>
            <person name="Zhou Y."/>
            <person name="He R."/>
            <person name="Meng N."/>
            <person name="Wang Y."/>
            <person name="Liu W."/>
            <person name="Liu Z."/>
            <person name="Liu J."/>
            <person name="Guo Q."/>
            <person name="Huang H."/>
            <person name="Sederoff R.R."/>
            <person name="Wang G."/>
            <person name="Qu G."/>
            <person name="Chen S."/>
        </authorList>
    </citation>
    <scope>NUCLEOTIDE SEQUENCE</scope>
    <source>
        <strain evidence="1">SC-2020</strain>
    </source>
</reference>
<organism evidence="1 2">
    <name type="scientific">Populus alba x Populus x berolinensis</name>
    <dbReference type="NCBI Taxonomy" id="444605"/>
    <lineage>
        <taxon>Eukaryota</taxon>
        <taxon>Viridiplantae</taxon>
        <taxon>Streptophyta</taxon>
        <taxon>Embryophyta</taxon>
        <taxon>Tracheophyta</taxon>
        <taxon>Spermatophyta</taxon>
        <taxon>Magnoliopsida</taxon>
        <taxon>eudicotyledons</taxon>
        <taxon>Gunneridae</taxon>
        <taxon>Pentapetalae</taxon>
        <taxon>rosids</taxon>
        <taxon>fabids</taxon>
        <taxon>Malpighiales</taxon>
        <taxon>Salicaceae</taxon>
        <taxon>Saliceae</taxon>
        <taxon>Populus</taxon>
    </lineage>
</organism>
<dbReference type="AlphaFoldDB" id="A0AAD6PZE4"/>
<accession>A0AAD6PZE4</accession>
<keyword evidence="2" id="KW-1185">Reference proteome</keyword>
<evidence type="ECO:0000313" key="1">
    <source>
        <dbReference type="EMBL" id="KAJ6973206.1"/>
    </source>
</evidence>
<dbReference type="Proteomes" id="UP001164929">
    <property type="component" value="Chromosome 14"/>
</dbReference>
<name>A0AAD6PZE4_9ROSI</name>